<proteinExistence type="predicted"/>
<keyword evidence="2" id="KW-1185">Reference proteome</keyword>
<reference evidence="1 2" key="1">
    <citation type="submission" date="2016-10" db="EMBL/GenBank/DDBJ databases">
        <authorList>
            <person name="Varghese N."/>
            <person name="Submissions S."/>
        </authorList>
    </citation>
    <scope>NUCLEOTIDE SEQUENCE [LARGE SCALE GENOMIC DNA]</scope>
    <source>
        <strain evidence="1 2">DSM 18839</strain>
    </source>
</reference>
<sequence length="55" mass="6169">MTVLTLSLDADQLDRQIGDLRVILRLPRLSPRSRADLTQLLMLLLILKRAVSEAG</sequence>
<organism evidence="1 2">
    <name type="scientific">Thalassobaculum litoreum DSM 18839</name>
    <dbReference type="NCBI Taxonomy" id="1123362"/>
    <lineage>
        <taxon>Bacteria</taxon>
        <taxon>Pseudomonadati</taxon>
        <taxon>Pseudomonadota</taxon>
        <taxon>Alphaproteobacteria</taxon>
        <taxon>Rhodospirillales</taxon>
        <taxon>Thalassobaculaceae</taxon>
        <taxon>Thalassobaculum</taxon>
    </lineage>
</organism>
<gene>
    <name evidence="1" type="ORF">SAMN05660686_02759</name>
</gene>
<name>A0A8G2BIL6_9PROT</name>
<protein>
    <submittedName>
        <fullName evidence="1">Uncharacterized protein</fullName>
    </submittedName>
</protein>
<dbReference type="RefSeq" id="WP_156907223.1">
    <property type="nucleotide sequence ID" value="NZ_FNBW01000008.1"/>
</dbReference>
<accession>A0A8G2BIL6</accession>
<evidence type="ECO:0000313" key="1">
    <source>
        <dbReference type="EMBL" id="SDF92856.1"/>
    </source>
</evidence>
<evidence type="ECO:0000313" key="2">
    <source>
        <dbReference type="Proteomes" id="UP000198615"/>
    </source>
</evidence>
<dbReference type="EMBL" id="FNBW01000008">
    <property type="protein sequence ID" value="SDF92856.1"/>
    <property type="molecule type" value="Genomic_DNA"/>
</dbReference>
<dbReference type="Proteomes" id="UP000198615">
    <property type="component" value="Unassembled WGS sequence"/>
</dbReference>
<comment type="caution">
    <text evidence="1">The sequence shown here is derived from an EMBL/GenBank/DDBJ whole genome shotgun (WGS) entry which is preliminary data.</text>
</comment>
<dbReference type="AlphaFoldDB" id="A0A8G2BIL6"/>